<dbReference type="InterPro" id="IPR009057">
    <property type="entry name" value="Homeodomain-like_sf"/>
</dbReference>
<dbReference type="Pfam" id="PF12833">
    <property type="entry name" value="HTH_18"/>
    <property type="match status" value="1"/>
</dbReference>
<dbReference type="SUPFAM" id="SSF46689">
    <property type="entry name" value="Homeodomain-like"/>
    <property type="match status" value="2"/>
</dbReference>
<evidence type="ECO:0000256" key="3">
    <source>
        <dbReference type="ARBA" id="ARBA00023163"/>
    </source>
</evidence>
<dbReference type="PROSITE" id="PS01124">
    <property type="entry name" value="HTH_ARAC_FAMILY_2"/>
    <property type="match status" value="1"/>
</dbReference>
<dbReference type="Gene3D" id="1.10.10.60">
    <property type="entry name" value="Homeodomain-like"/>
    <property type="match status" value="2"/>
</dbReference>
<dbReference type="PANTHER" id="PTHR43280">
    <property type="entry name" value="ARAC-FAMILY TRANSCRIPTIONAL REGULATOR"/>
    <property type="match status" value="1"/>
</dbReference>
<keyword evidence="6" id="KW-1185">Reference proteome</keyword>
<dbReference type="Proteomes" id="UP000215145">
    <property type="component" value="Unassembled WGS sequence"/>
</dbReference>
<dbReference type="SMART" id="SM00342">
    <property type="entry name" value="HTH_ARAC"/>
    <property type="match status" value="1"/>
</dbReference>
<keyword evidence="2" id="KW-0238">DNA-binding</keyword>
<dbReference type="GO" id="GO:0003700">
    <property type="term" value="F:DNA-binding transcription factor activity"/>
    <property type="evidence" value="ECO:0007669"/>
    <property type="project" value="InterPro"/>
</dbReference>
<organism evidence="5 6">
    <name type="scientific">Paenibacillus herberti</name>
    <dbReference type="NCBI Taxonomy" id="1619309"/>
    <lineage>
        <taxon>Bacteria</taxon>
        <taxon>Bacillati</taxon>
        <taxon>Bacillota</taxon>
        <taxon>Bacilli</taxon>
        <taxon>Bacillales</taxon>
        <taxon>Paenibacillaceae</taxon>
        <taxon>Paenibacillus</taxon>
    </lineage>
</organism>
<dbReference type="InterPro" id="IPR003313">
    <property type="entry name" value="AraC-bd"/>
</dbReference>
<dbReference type="InterPro" id="IPR018060">
    <property type="entry name" value="HTH_AraC"/>
</dbReference>
<dbReference type="RefSeq" id="WP_089526342.1">
    <property type="nucleotide sequence ID" value="NZ_NMUQ01000003.1"/>
</dbReference>
<dbReference type="SUPFAM" id="SSF51215">
    <property type="entry name" value="Regulatory protein AraC"/>
    <property type="match status" value="1"/>
</dbReference>
<gene>
    <name evidence="5" type="ORF">CGZ75_21695</name>
</gene>
<name>A0A229NUU2_9BACL</name>
<dbReference type="GO" id="GO:0043565">
    <property type="term" value="F:sequence-specific DNA binding"/>
    <property type="evidence" value="ECO:0007669"/>
    <property type="project" value="InterPro"/>
</dbReference>
<proteinExistence type="predicted"/>
<dbReference type="InterPro" id="IPR014710">
    <property type="entry name" value="RmlC-like_jellyroll"/>
</dbReference>
<keyword evidence="1" id="KW-0805">Transcription regulation</keyword>
<dbReference type="Pfam" id="PF02311">
    <property type="entry name" value="AraC_binding"/>
    <property type="match status" value="1"/>
</dbReference>
<evidence type="ECO:0000259" key="4">
    <source>
        <dbReference type="PROSITE" id="PS01124"/>
    </source>
</evidence>
<dbReference type="Gene3D" id="2.60.120.10">
    <property type="entry name" value="Jelly Rolls"/>
    <property type="match status" value="1"/>
</dbReference>
<evidence type="ECO:0000313" key="6">
    <source>
        <dbReference type="Proteomes" id="UP000215145"/>
    </source>
</evidence>
<feature type="domain" description="HTH araC/xylS-type" evidence="4">
    <location>
        <begin position="187"/>
        <end position="285"/>
    </location>
</feature>
<reference evidence="5 6" key="1">
    <citation type="submission" date="2017-07" db="EMBL/GenBank/DDBJ databases">
        <title>Paenibacillus herberti R33 genome sequencing and assembly.</title>
        <authorList>
            <person name="Su W."/>
        </authorList>
    </citation>
    <scope>NUCLEOTIDE SEQUENCE [LARGE SCALE GENOMIC DNA]</scope>
    <source>
        <strain evidence="5 6">R33</strain>
    </source>
</reference>
<protein>
    <submittedName>
        <fullName evidence="5">AraC family transcriptional regulator</fullName>
    </submittedName>
</protein>
<accession>A0A229NUU2</accession>
<dbReference type="PANTHER" id="PTHR43280:SF28">
    <property type="entry name" value="HTH-TYPE TRANSCRIPTIONAL ACTIVATOR RHAS"/>
    <property type="match status" value="1"/>
</dbReference>
<evidence type="ECO:0000256" key="2">
    <source>
        <dbReference type="ARBA" id="ARBA00023125"/>
    </source>
</evidence>
<sequence>MEPFRKPFIGDPLFPFHIIHQHVKHPEDELPDHLHEHFELVYIHQGTGTFFIDNTLYEKKSGDLFIIPGNTVHRSLPDELNPIISTAIFFTPAFAAGEIYDHSYSLLQCFDIARGQKHYKFDLTETVRSSVESSMEWIHREQTDQLEGYRASIRLELGRLLLHLNRHLARHFTPRAGDKRIGPSWIKRALLEIDAQPGLAYSLVEFAEKSSVSPPHFSRVFKQFTGMNVTDYVNAKRIIQAKGLLLESDESIANIAEKCGFMSIPHFHRIFKGLTASTPAAYRRKNLVEQP</sequence>
<evidence type="ECO:0000313" key="5">
    <source>
        <dbReference type="EMBL" id="OXM13638.1"/>
    </source>
</evidence>
<dbReference type="AlphaFoldDB" id="A0A229NUU2"/>
<comment type="caution">
    <text evidence="5">The sequence shown here is derived from an EMBL/GenBank/DDBJ whole genome shotgun (WGS) entry which is preliminary data.</text>
</comment>
<keyword evidence="3" id="KW-0804">Transcription</keyword>
<dbReference type="OrthoDB" id="8737373at2"/>
<dbReference type="InterPro" id="IPR037923">
    <property type="entry name" value="HTH-like"/>
</dbReference>
<dbReference type="EMBL" id="NMUQ01000003">
    <property type="protein sequence ID" value="OXM13638.1"/>
    <property type="molecule type" value="Genomic_DNA"/>
</dbReference>
<evidence type="ECO:0000256" key="1">
    <source>
        <dbReference type="ARBA" id="ARBA00023015"/>
    </source>
</evidence>